<dbReference type="OrthoDB" id="1060944at2759"/>
<keyword evidence="2" id="KW-0677">Repeat</keyword>
<dbReference type="InterPro" id="IPR050216">
    <property type="entry name" value="LRR_domain-containing"/>
</dbReference>
<keyword evidence="1" id="KW-0433">Leucine-rich repeat</keyword>
<dbReference type="InterPro" id="IPR001611">
    <property type="entry name" value="Leu-rich_rpt"/>
</dbReference>
<organism evidence="4">
    <name type="scientific">Salpingoeca rosetta (strain ATCC 50818 / BSB-021)</name>
    <dbReference type="NCBI Taxonomy" id="946362"/>
    <lineage>
        <taxon>Eukaryota</taxon>
        <taxon>Choanoflagellata</taxon>
        <taxon>Craspedida</taxon>
        <taxon>Salpingoecidae</taxon>
        <taxon>Salpingoeca</taxon>
    </lineage>
</organism>
<dbReference type="GeneID" id="16070567"/>
<dbReference type="Gene3D" id="3.80.10.10">
    <property type="entry name" value="Ribonuclease Inhibitor"/>
    <property type="match status" value="1"/>
</dbReference>
<dbReference type="Pfam" id="PF13855">
    <property type="entry name" value="LRR_8"/>
    <property type="match status" value="1"/>
</dbReference>
<reference evidence="3" key="1">
    <citation type="submission" date="2009-08" db="EMBL/GenBank/DDBJ databases">
        <title>Annotation of Salpingoeca rosetta.</title>
        <authorList>
            <consortium name="The Broad Institute Genome Sequencing Platform"/>
            <person name="Russ C."/>
            <person name="Cuomo C."/>
            <person name="Burger G."/>
            <person name="Gray M.W."/>
            <person name="Holland P.W.H."/>
            <person name="King N."/>
            <person name="Lang F.B.F."/>
            <person name="Roger A.J."/>
            <person name="Ruiz-Trillo I."/>
            <person name="Young S.K."/>
            <person name="Zeng Q."/>
            <person name="Gargeya S."/>
            <person name="Alvarado L."/>
            <person name="Berlin A."/>
            <person name="Chapman S.B."/>
            <person name="Chen Z."/>
            <person name="Freedman E."/>
            <person name="Gellesch M."/>
            <person name="Goldberg J."/>
            <person name="Griggs A."/>
            <person name="Gujja S."/>
            <person name="Heilman E."/>
            <person name="Heiman D."/>
            <person name="Howarth C."/>
            <person name="Mehta T."/>
            <person name="Neiman D."/>
            <person name="Pearson M."/>
            <person name="Roberts A."/>
            <person name="Saif S."/>
            <person name="Shea T."/>
            <person name="Shenoy N."/>
            <person name="Sisk P."/>
            <person name="Stolte C."/>
            <person name="Sykes S."/>
            <person name="White J."/>
            <person name="Yandava C."/>
            <person name="Haas B."/>
            <person name="Nusbaum C."/>
            <person name="Birren B."/>
        </authorList>
    </citation>
    <scope>NUCLEOTIDE SEQUENCE [LARGE SCALE GENOMIC DNA]</scope>
    <source>
        <strain evidence="3">ATCC 50818</strain>
    </source>
</reference>
<name>F2ULF3_SALR5</name>
<dbReference type="eggNOG" id="KOG4579">
    <property type="taxonomic scope" value="Eukaryota"/>
</dbReference>
<accession>F2ULF3</accession>
<dbReference type="AlphaFoldDB" id="F2ULF3"/>
<dbReference type="PANTHER" id="PTHR48051">
    <property type="match status" value="1"/>
</dbReference>
<dbReference type="GO" id="GO:0005737">
    <property type="term" value="C:cytoplasm"/>
    <property type="evidence" value="ECO:0007669"/>
    <property type="project" value="TreeGrafter"/>
</dbReference>
<evidence type="ECO:0000313" key="4">
    <source>
        <dbReference type="Proteomes" id="UP000007799"/>
    </source>
</evidence>
<gene>
    <name evidence="3" type="ORF">PTSG_09585</name>
</gene>
<keyword evidence="4" id="KW-1185">Reference proteome</keyword>
<evidence type="ECO:0000256" key="2">
    <source>
        <dbReference type="ARBA" id="ARBA00022737"/>
    </source>
</evidence>
<dbReference type="PANTHER" id="PTHR48051:SF1">
    <property type="entry name" value="RAS SUPPRESSOR PROTEIN 1"/>
    <property type="match status" value="1"/>
</dbReference>
<dbReference type="Proteomes" id="UP000007799">
    <property type="component" value="Unassembled WGS sequence"/>
</dbReference>
<sequence>MASDVARVSRRLQAAKEDNVLDLKECNLKSIPQAIFLVLRAELDTIKAIDLSNNVLQKVSPKLELFTGVERLVLSGNPISNWDFLSLVPTVTELVLDTCQLEQLPPQVYGLTKLRRLSLQGNTITELDVERTRAWEKLEHLDVTGNPLAPAVVVELQTRPFSLAL</sequence>
<dbReference type="InterPro" id="IPR032675">
    <property type="entry name" value="LRR_dom_sf"/>
</dbReference>
<evidence type="ECO:0000313" key="3">
    <source>
        <dbReference type="EMBL" id="EGD77952.1"/>
    </source>
</evidence>
<evidence type="ECO:0000256" key="1">
    <source>
        <dbReference type="ARBA" id="ARBA00022614"/>
    </source>
</evidence>
<dbReference type="STRING" id="946362.F2ULF3"/>
<proteinExistence type="predicted"/>
<dbReference type="RefSeq" id="XP_004990015.1">
    <property type="nucleotide sequence ID" value="XM_004989958.1"/>
</dbReference>
<dbReference type="KEGG" id="sre:PTSG_09585"/>
<dbReference type="SUPFAM" id="SSF52058">
    <property type="entry name" value="L domain-like"/>
    <property type="match status" value="1"/>
</dbReference>
<protein>
    <submittedName>
        <fullName evidence="3">Uncharacterized protein</fullName>
    </submittedName>
</protein>
<dbReference type="EMBL" id="GL832980">
    <property type="protein sequence ID" value="EGD77952.1"/>
    <property type="molecule type" value="Genomic_DNA"/>
</dbReference>
<dbReference type="InParanoid" id="F2ULF3"/>